<sequence>MIAPPTSQSELHLLCVSAVVRDLISTYNSSSSSATEPPNVNSLRSKYAKKYGLKAVPRLTDVLAAVPEEWKDRLRGWLKAKPVRTASGVAVVAVMCKPHRCPHVAMTGNICVYCPGGPDSDFEYSTQSYTGYEVSC</sequence>
<dbReference type="PANTHER" id="PTHR11135:SF0">
    <property type="entry name" value="ELONGATOR COMPLEX PROTEIN 3"/>
    <property type="match status" value="1"/>
</dbReference>
<name>A0AAJ8LSJ3_9TREE</name>
<keyword evidence="1" id="KW-0004">4Fe-4S</keyword>
<evidence type="ECO:0000259" key="6">
    <source>
        <dbReference type="Pfam" id="PF23613"/>
    </source>
</evidence>
<reference evidence="7" key="2">
    <citation type="submission" date="2024-01" db="EMBL/GenBank/DDBJ databases">
        <title>Comparative genomics of Cryptococcus and Kwoniella reveals pathogenesis evolution and contrasting modes of karyotype evolution via chromosome fusion or intercentromeric recombination.</title>
        <authorList>
            <person name="Coelho M.A."/>
            <person name="David-Palma M."/>
            <person name="Shea T."/>
            <person name="Bowers K."/>
            <person name="McGinley-Smith S."/>
            <person name="Mohammad A.W."/>
            <person name="Gnirke A."/>
            <person name="Yurkov A.M."/>
            <person name="Nowrousian M."/>
            <person name="Sun S."/>
            <person name="Cuomo C.A."/>
            <person name="Heitman J."/>
        </authorList>
    </citation>
    <scope>NUCLEOTIDE SEQUENCE</scope>
    <source>
        <strain evidence="7">CBS 12478</strain>
    </source>
</reference>
<dbReference type="KEGG" id="ksn:90830036"/>
<accession>A0AAJ8LSJ3</accession>
<evidence type="ECO:0000256" key="1">
    <source>
        <dbReference type="ARBA" id="ARBA00022485"/>
    </source>
</evidence>
<dbReference type="PANTHER" id="PTHR11135">
    <property type="entry name" value="HISTONE ACETYLTRANSFERASE-RELATED"/>
    <property type="match status" value="1"/>
</dbReference>
<dbReference type="GO" id="GO:0002926">
    <property type="term" value="P:tRNA wobble base 5-methoxycarbonylmethyl-2-thiouridinylation"/>
    <property type="evidence" value="ECO:0007669"/>
    <property type="project" value="TreeGrafter"/>
</dbReference>
<organism evidence="7 8">
    <name type="scientific">Kwoniella shandongensis</name>
    <dbReference type="NCBI Taxonomy" id="1734106"/>
    <lineage>
        <taxon>Eukaryota</taxon>
        <taxon>Fungi</taxon>
        <taxon>Dikarya</taxon>
        <taxon>Basidiomycota</taxon>
        <taxon>Agaricomycotina</taxon>
        <taxon>Tremellomycetes</taxon>
        <taxon>Tremellales</taxon>
        <taxon>Cryptococcaceae</taxon>
        <taxon>Kwoniella</taxon>
    </lineage>
</organism>
<evidence type="ECO:0000256" key="2">
    <source>
        <dbReference type="ARBA" id="ARBA00022691"/>
    </source>
</evidence>
<dbReference type="Proteomes" id="UP000322225">
    <property type="component" value="Chromosome 13"/>
</dbReference>
<keyword evidence="8" id="KW-1185">Reference proteome</keyword>
<evidence type="ECO:0000256" key="4">
    <source>
        <dbReference type="ARBA" id="ARBA00023004"/>
    </source>
</evidence>
<evidence type="ECO:0000256" key="5">
    <source>
        <dbReference type="ARBA" id="ARBA00023014"/>
    </source>
</evidence>
<keyword evidence="3" id="KW-0479">Metal-binding</keyword>
<keyword evidence="5" id="KW-0411">Iron-sulfur</keyword>
<dbReference type="GO" id="GO:0051539">
    <property type="term" value="F:4 iron, 4 sulfur cluster binding"/>
    <property type="evidence" value="ECO:0007669"/>
    <property type="project" value="UniProtKB-KW"/>
</dbReference>
<dbReference type="RefSeq" id="XP_065824009.1">
    <property type="nucleotide sequence ID" value="XM_065967937.1"/>
</dbReference>
<evidence type="ECO:0000256" key="3">
    <source>
        <dbReference type="ARBA" id="ARBA00022723"/>
    </source>
</evidence>
<dbReference type="GO" id="GO:0005737">
    <property type="term" value="C:cytoplasm"/>
    <property type="evidence" value="ECO:0007669"/>
    <property type="project" value="TreeGrafter"/>
</dbReference>
<keyword evidence="2" id="KW-0949">S-adenosyl-L-methionine</keyword>
<feature type="domain" description="ELP3-like N-terminal" evidence="6">
    <location>
        <begin position="14"/>
        <end position="86"/>
    </location>
</feature>
<dbReference type="AlphaFoldDB" id="A0AAJ8LSJ3"/>
<protein>
    <recommendedName>
        <fullName evidence="6">ELP3-like N-terminal domain-containing protein</fullName>
    </recommendedName>
</protein>
<dbReference type="GO" id="GO:0033588">
    <property type="term" value="C:elongator holoenzyme complex"/>
    <property type="evidence" value="ECO:0007669"/>
    <property type="project" value="TreeGrafter"/>
</dbReference>
<evidence type="ECO:0000313" key="7">
    <source>
        <dbReference type="EMBL" id="WWD22485.1"/>
    </source>
</evidence>
<reference evidence="7" key="1">
    <citation type="submission" date="2017-08" db="EMBL/GenBank/DDBJ databases">
        <authorList>
            <person name="Cuomo C."/>
            <person name="Billmyre B."/>
            <person name="Heitman J."/>
        </authorList>
    </citation>
    <scope>NUCLEOTIDE SEQUENCE</scope>
    <source>
        <strain evidence="7">CBS 12478</strain>
    </source>
</reference>
<dbReference type="GO" id="GO:0046872">
    <property type="term" value="F:metal ion binding"/>
    <property type="evidence" value="ECO:0007669"/>
    <property type="project" value="UniProtKB-KW"/>
</dbReference>
<dbReference type="InterPro" id="IPR056591">
    <property type="entry name" value="ELP3-like_N"/>
</dbReference>
<evidence type="ECO:0000313" key="8">
    <source>
        <dbReference type="Proteomes" id="UP000322225"/>
    </source>
</evidence>
<dbReference type="Pfam" id="PF23613">
    <property type="entry name" value="ELP3_N"/>
    <property type="match status" value="1"/>
</dbReference>
<dbReference type="EMBL" id="CP144063">
    <property type="protein sequence ID" value="WWD22485.1"/>
    <property type="molecule type" value="Genomic_DNA"/>
</dbReference>
<dbReference type="GO" id="GO:0005634">
    <property type="term" value="C:nucleus"/>
    <property type="evidence" value="ECO:0007669"/>
    <property type="project" value="TreeGrafter"/>
</dbReference>
<proteinExistence type="predicted"/>
<keyword evidence="4" id="KW-0408">Iron</keyword>
<dbReference type="GeneID" id="90830036"/>
<dbReference type="InterPro" id="IPR039661">
    <property type="entry name" value="ELP3"/>
</dbReference>
<gene>
    <name evidence="7" type="ORF">CI109_106978</name>
</gene>